<dbReference type="EMBL" id="RQVQ01000026">
    <property type="protein sequence ID" value="RRJ89535.1"/>
    <property type="molecule type" value="Genomic_DNA"/>
</dbReference>
<accession>A0A3P3W376</accession>
<dbReference type="OrthoDB" id="6025129at2"/>
<feature type="transmembrane region" description="Helical" evidence="1">
    <location>
        <begin position="88"/>
        <end position="106"/>
    </location>
</feature>
<reference evidence="2 3" key="1">
    <citation type="submission" date="2018-11" db="EMBL/GenBank/DDBJ databases">
        <title>Flavobacterium sp. nov., YIM 102701-2 draft genome.</title>
        <authorList>
            <person name="Li G."/>
            <person name="Jiang Y."/>
        </authorList>
    </citation>
    <scope>NUCLEOTIDE SEQUENCE [LARGE SCALE GENOMIC DNA]</scope>
    <source>
        <strain evidence="2 3">YIM 102701-2</strain>
    </source>
</reference>
<evidence type="ECO:0000313" key="3">
    <source>
        <dbReference type="Proteomes" id="UP000275719"/>
    </source>
</evidence>
<name>A0A3P3W376_9FLAO</name>
<keyword evidence="1" id="KW-1133">Transmembrane helix</keyword>
<feature type="transmembrane region" description="Helical" evidence="1">
    <location>
        <begin position="5"/>
        <end position="26"/>
    </location>
</feature>
<comment type="caution">
    <text evidence="2">The sequence shown here is derived from an EMBL/GenBank/DDBJ whole genome shotgun (WGS) entry which is preliminary data.</text>
</comment>
<evidence type="ECO:0000313" key="2">
    <source>
        <dbReference type="EMBL" id="RRJ89535.1"/>
    </source>
</evidence>
<keyword evidence="3" id="KW-1185">Reference proteome</keyword>
<proteinExistence type="predicted"/>
<keyword evidence="1" id="KW-0812">Transmembrane</keyword>
<feature type="transmembrane region" description="Helical" evidence="1">
    <location>
        <begin position="112"/>
        <end position="133"/>
    </location>
</feature>
<evidence type="ECO:0000256" key="1">
    <source>
        <dbReference type="SAM" id="Phobius"/>
    </source>
</evidence>
<organism evidence="2 3">
    <name type="scientific">Paenimyroides tangerinum</name>
    <dbReference type="NCBI Taxonomy" id="2488728"/>
    <lineage>
        <taxon>Bacteria</taxon>
        <taxon>Pseudomonadati</taxon>
        <taxon>Bacteroidota</taxon>
        <taxon>Flavobacteriia</taxon>
        <taxon>Flavobacteriales</taxon>
        <taxon>Flavobacteriaceae</taxon>
        <taxon>Paenimyroides</taxon>
    </lineage>
</organism>
<dbReference type="RefSeq" id="WP_125019527.1">
    <property type="nucleotide sequence ID" value="NZ_RQVQ01000026.1"/>
</dbReference>
<dbReference type="AlphaFoldDB" id="A0A3P3W376"/>
<protein>
    <submittedName>
        <fullName evidence="2">Uncharacterized protein</fullName>
    </submittedName>
</protein>
<dbReference type="Proteomes" id="UP000275719">
    <property type="component" value="Unassembled WGS sequence"/>
</dbReference>
<gene>
    <name evidence="2" type="ORF">EG240_11440</name>
</gene>
<feature type="transmembrane region" description="Helical" evidence="1">
    <location>
        <begin position="59"/>
        <end position="81"/>
    </location>
</feature>
<keyword evidence="1" id="KW-0472">Membrane</keyword>
<sequence>MKTILLNISAVILGLVIGGFVNMSIINISGSIIPPPNGIDITTEEGLKAAMEFFEPKHFLFPFLAHAIGTLVGAFITALIAKTYRKTLALVIGLAYLIGGIMMINLVPSPLWFSITDLVLAYIPIAFLGYKIAIKLKK</sequence>